<organism evidence="6 7">
    <name type="scientific">Hypericibacter terrae</name>
    <dbReference type="NCBI Taxonomy" id="2602015"/>
    <lineage>
        <taxon>Bacteria</taxon>
        <taxon>Pseudomonadati</taxon>
        <taxon>Pseudomonadota</taxon>
        <taxon>Alphaproteobacteria</taxon>
        <taxon>Rhodospirillales</taxon>
        <taxon>Dongiaceae</taxon>
        <taxon>Hypericibacter</taxon>
    </lineage>
</organism>
<dbReference type="InterPro" id="IPR011057">
    <property type="entry name" value="Mss4-like_sf"/>
</dbReference>
<keyword evidence="3" id="KW-0862">Zinc</keyword>
<comment type="similarity">
    <text evidence="1">Belongs to the Gfa family.</text>
</comment>
<dbReference type="InterPro" id="IPR006913">
    <property type="entry name" value="CENP-V/GFA"/>
</dbReference>
<dbReference type="GO" id="GO:0046872">
    <property type="term" value="F:metal ion binding"/>
    <property type="evidence" value="ECO:0007669"/>
    <property type="project" value="UniProtKB-KW"/>
</dbReference>
<dbReference type="Pfam" id="PF04828">
    <property type="entry name" value="GFA"/>
    <property type="match status" value="1"/>
</dbReference>
<gene>
    <name evidence="6" type="ORF">FRZ44_36900</name>
</gene>
<evidence type="ECO:0000259" key="5">
    <source>
        <dbReference type="PROSITE" id="PS51891"/>
    </source>
</evidence>
<keyword evidence="4" id="KW-0456">Lyase</keyword>
<dbReference type="GO" id="GO:0016846">
    <property type="term" value="F:carbon-sulfur lyase activity"/>
    <property type="evidence" value="ECO:0007669"/>
    <property type="project" value="InterPro"/>
</dbReference>
<keyword evidence="7" id="KW-1185">Reference proteome</keyword>
<proteinExistence type="inferred from homology"/>
<evidence type="ECO:0000313" key="7">
    <source>
        <dbReference type="Proteomes" id="UP000326202"/>
    </source>
</evidence>
<evidence type="ECO:0000313" key="6">
    <source>
        <dbReference type="EMBL" id="QEX18384.1"/>
    </source>
</evidence>
<name>A0A5J6MLS6_9PROT</name>
<feature type="domain" description="CENP-V/GFA" evidence="5">
    <location>
        <begin position="3"/>
        <end position="124"/>
    </location>
</feature>
<evidence type="ECO:0000256" key="2">
    <source>
        <dbReference type="ARBA" id="ARBA00022723"/>
    </source>
</evidence>
<dbReference type="OrthoDB" id="9807246at2"/>
<dbReference type="Gene3D" id="3.90.1590.10">
    <property type="entry name" value="glutathione-dependent formaldehyde- activating enzyme (gfa)"/>
    <property type="match status" value="1"/>
</dbReference>
<dbReference type="AlphaFoldDB" id="A0A5J6MLS6"/>
<keyword evidence="2" id="KW-0479">Metal-binding</keyword>
<protein>
    <submittedName>
        <fullName evidence="6">Aldehyde-activating protein</fullName>
    </submittedName>
</protein>
<dbReference type="SUPFAM" id="SSF51316">
    <property type="entry name" value="Mss4-like"/>
    <property type="match status" value="1"/>
</dbReference>
<dbReference type="PANTHER" id="PTHR33337">
    <property type="entry name" value="GFA DOMAIN-CONTAINING PROTEIN"/>
    <property type="match status" value="1"/>
</dbReference>
<dbReference type="PANTHER" id="PTHR33337:SF40">
    <property type="entry name" value="CENP-V_GFA DOMAIN-CONTAINING PROTEIN-RELATED"/>
    <property type="match status" value="1"/>
</dbReference>
<evidence type="ECO:0000256" key="1">
    <source>
        <dbReference type="ARBA" id="ARBA00005495"/>
    </source>
</evidence>
<reference evidence="6 7" key="1">
    <citation type="submission" date="2019-08" db="EMBL/GenBank/DDBJ databases">
        <title>Hyperibacter terrae gen. nov., sp. nov. and Hyperibacter viscosus sp. nov., two new members in the family Rhodospirillaceae isolated from the rhizosphere of Hypericum perforatum.</title>
        <authorList>
            <person name="Noviana Z."/>
        </authorList>
    </citation>
    <scope>NUCLEOTIDE SEQUENCE [LARGE SCALE GENOMIC DNA]</scope>
    <source>
        <strain evidence="6 7">R5913</strain>
    </source>
</reference>
<evidence type="ECO:0000256" key="3">
    <source>
        <dbReference type="ARBA" id="ARBA00022833"/>
    </source>
</evidence>
<dbReference type="PROSITE" id="PS51891">
    <property type="entry name" value="CENP_V_GFA"/>
    <property type="match status" value="1"/>
</dbReference>
<dbReference type="KEGG" id="htq:FRZ44_36900"/>
<dbReference type="RefSeq" id="WP_151178548.1">
    <property type="nucleotide sequence ID" value="NZ_CP042906.1"/>
</dbReference>
<sequence length="136" mass="14902">MSRTASCSCGQMSITVEGDPLRVLVCHCFECQKQTGSVFGSWGYWPKSAISSIEGEATLYRRSSDAGRWVDNFFCPVCGSSIYGYSEGAPDEVTIAVGNFADAGFDPPDAAIWAACRHGWFPWPEQVPEYLDQPDL</sequence>
<dbReference type="EMBL" id="CP042906">
    <property type="protein sequence ID" value="QEX18384.1"/>
    <property type="molecule type" value="Genomic_DNA"/>
</dbReference>
<dbReference type="Proteomes" id="UP000326202">
    <property type="component" value="Chromosome"/>
</dbReference>
<accession>A0A5J6MLS6</accession>
<evidence type="ECO:0000256" key="4">
    <source>
        <dbReference type="ARBA" id="ARBA00023239"/>
    </source>
</evidence>